<dbReference type="Proteomes" id="UP000186922">
    <property type="component" value="Unassembled WGS sequence"/>
</dbReference>
<feature type="region of interest" description="Disordered" evidence="4">
    <location>
        <begin position="442"/>
        <end position="513"/>
    </location>
</feature>
<evidence type="ECO:0000259" key="5">
    <source>
        <dbReference type="PROSITE" id="PS50003"/>
    </source>
</evidence>
<dbReference type="AlphaFoldDB" id="A0A1D1V9K6"/>
<evidence type="ECO:0000256" key="1">
    <source>
        <dbReference type="ARBA" id="ARBA00010187"/>
    </source>
</evidence>
<feature type="domain" description="PH" evidence="5">
    <location>
        <begin position="769"/>
        <end position="867"/>
    </location>
</feature>
<protein>
    <recommendedName>
        <fullName evidence="5">PH domain-containing protein</fullName>
    </recommendedName>
</protein>
<dbReference type="GO" id="GO:0012505">
    <property type="term" value="C:endomembrane system"/>
    <property type="evidence" value="ECO:0007669"/>
    <property type="project" value="UniProtKB-SubCell"/>
</dbReference>
<reference evidence="6 7" key="1">
    <citation type="journal article" date="2016" name="Nat. Commun.">
        <title>Extremotolerant tardigrade genome and improved radiotolerance of human cultured cells by tardigrade-unique protein.</title>
        <authorList>
            <person name="Hashimoto T."/>
            <person name="Horikawa D.D."/>
            <person name="Saito Y."/>
            <person name="Kuwahara H."/>
            <person name="Kozuka-Hata H."/>
            <person name="Shin-I T."/>
            <person name="Minakuchi Y."/>
            <person name="Ohishi K."/>
            <person name="Motoyama A."/>
            <person name="Aizu T."/>
            <person name="Enomoto A."/>
            <person name="Kondo K."/>
            <person name="Tanaka S."/>
            <person name="Hara Y."/>
            <person name="Koshikawa S."/>
            <person name="Sagara H."/>
            <person name="Miura T."/>
            <person name="Yokobori S."/>
            <person name="Miyagawa K."/>
            <person name="Suzuki Y."/>
            <person name="Kubo T."/>
            <person name="Oyama M."/>
            <person name="Kohara Y."/>
            <person name="Fujiyama A."/>
            <person name="Arakawa K."/>
            <person name="Katayama T."/>
            <person name="Toyoda A."/>
            <person name="Kunieda T."/>
        </authorList>
    </citation>
    <scope>NUCLEOTIDE SEQUENCE [LARGE SCALE GENOMIC DNA]</scope>
    <source>
        <strain evidence="6 7">YOKOZUNA-1</strain>
    </source>
</reference>
<feature type="compositionally biased region" description="Low complexity" evidence="4">
    <location>
        <begin position="478"/>
        <end position="497"/>
    </location>
</feature>
<comment type="similarity">
    <text evidence="1">Belongs to the MELT/VEPH family.</text>
</comment>
<dbReference type="PROSITE" id="PS50003">
    <property type="entry name" value="PH_DOMAIN"/>
    <property type="match status" value="1"/>
</dbReference>
<dbReference type="InterPro" id="IPR039888">
    <property type="entry name" value="Melted-like"/>
</dbReference>
<dbReference type="InterPro" id="IPR011993">
    <property type="entry name" value="PH-like_dom_sf"/>
</dbReference>
<dbReference type="PANTHER" id="PTHR21630">
    <property type="entry name" value="VEPH-A/MELTED"/>
    <property type="match status" value="1"/>
</dbReference>
<organism evidence="6 7">
    <name type="scientific">Ramazzottius varieornatus</name>
    <name type="common">Water bear</name>
    <name type="synonym">Tardigrade</name>
    <dbReference type="NCBI Taxonomy" id="947166"/>
    <lineage>
        <taxon>Eukaryota</taxon>
        <taxon>Metazoa</taxon>
        <taxon>Ecdysozoa</taxon>
        <taxon>Tardigrada</taxon>
        <taxon>Eutardigrada</taxon>
        <taxon>Parachela</taxon>
        <taxon>Hypsibioidea</taxon>
        <taxon>Ramazzottiidae</taxon>
        <taxon>Ramazzottius</taxon>
    </lineage>
</organism>
<gene>
    <name evidence="6" type="primary">RvY_07816</name>
    <name evidence="6" type="synonym">RvY_07816.1</name>
    <name evidence="6" type="ORF">RvY_07816-1</name>
</gene>
<evidence type="ECO:0000256" key="4">
    <source>
        <dbReference type="SAM" id="MobiDB-lite"/>
    </source>
</evidence>
<dbReference type="Gene3D" id="2.30.29.30">
    <property type="entry name" value="Pleckstrin-homology domain (PH domain)/Phosphotyrosine-binding domain (PTB)"/>
    <property type="match status" value="1"/>
</dbReference>
<evidence type="ECO:0000256" key="3">
    <source>
        <dbReference type="ARBA" id="ARBA00029433"/>
    </source>
</evidence>
<dbReference type="SMART" id="SM00233">
    <property type="entry name" value="PH"/>
    <property type="match status" value="1"/>
</dbReference>
<sequence>MHPLLLRVLQYNDLSIAGDLFSVSDADIVKDLLEVCPVLESLITDPLYLSNANSQSVVEICVCRVLSAVRGTVSVGKNVAHLLRLLNRCLQFDLTTQSNGQDSPHAKIASDIINCIFRTYDQKDVMEAALPTGLRFLTCDNRDLSRKMSCYVSLIVIHQPFLASLYVADFVRAILKGNLQLTTVLSHLYNLNPKPVMDHIGDLVQLLPNCGDNEKEHLLNTCNLIVQDHPQEVWPVVGTLVDVMSDPKCETTVLRIFSTIARHSAVPFLTHLRKIKLMVDNNPTSLSAASGIFGAVGKLGEAPAKDCLQYMISRSILIDSSQVPYLIHEIRTLLNLYPHLTEDVNLLLAKNSAGGNANIEAISSALKNPEDLHLSSRFLNEQDLSYAGFMNEPPPYPTSRDEPLWDSGSRSYLPLLSPSAARYHGLGKSSVEVRQISTATSKNRPHFYGSTNYVPPNRNVANGRGSIGSIAAAKTSQHSLHSRNNSRQSLSSSGLLSAANKRPSRGNVLGSSELNGKAHVIPSLSPIYSRTEGQIYGHTGNAPDSLSTFVVENSILSKSNEAISVRSRRSASRHSLVPRPRSRIVDAADQPQVIQVVPIHDAVYQFCDRNLDKIRKYMAGVFVQFPLPVRCGIEEHKGRKHCNLFFACQCRGDQCLYAARMFSFVTEIPKVWIHLMFLAIQAKSSTALNQQDSAVHGLKLCWDSLGTRKDFATLVTSAFPSSSMQDALLRELSNARYFDIFEYNASIKQWGCFLCNYPEKAHAMFTNGVPLMEGTLKEKKGRWAFLKRWKTRHFTLSGPFLTYKKREKTVPIDMRRIRSLKAVNARGIRSIPTVFEVFTNDDKVFMLKANDSNNAQKWLQCLQIAMAQSHREEYSRTY</sequence>
<dbReference type="GO" id="GO:0009966">
    <property type="term" value="P:regulation of signal transduction"/>
    <property type="evidence" value="ECO:0007669"/>
    <property type="project" value="TreeGrafter"/>
</dbReference>
<dbReference type="InterPro" id="IPR001849">
    <property type="entry name" value="PH_domain"/>
</dbReference>
<dbReference type="PANTHER" id="PTHR21630:SF10">
    <property type="entry name" value="VENTRICULAR ZONE-EXPRESSED PH DOMAIN-CONTAINING PROTEIN HOMOLOG 1"/>
    <property type="match status" value="1"/>
</dbReference>
<dbReference type="OrthoDB" id="5869902at2759"/>
<evidence type="ECO:0000313" key="6">
    <source>
        <dbReference type="EMBL" id="GAU96357.1"/>
    </source>
</evidence>
<dbReference type="SUPFAM" id="SSF50729">
    <property type="entry name" value="PH domain-like"/>
    <property type="match status" value="1"/>
</dbReference>
<dbReference type="GO" id="GO:0005886">
    <property type="term" value="C:plasma membrane"/>
    <property type="evidence" value="ECO:0007669"/>
    <property type="project" value="TreeGrafter"/>
</dbReference>
<proteinExistence type="inferred from homology"/>
<dbReference type="EMBL" id="BDGG01000003">
    <property type="protein sequence ID" value="GAU96357.1"/>
    <property type="molecule type" value="Genomic_DNA"/>
</dbReference>
<evidence type="ECO:0000313" key="7">
    <source>
        <dbReference type="Proteomes" id="UP000186922"/>
    </source>
</evidence>
<evidence type="ECO:0000256" key="2">
    <source>
        <dbReference type="ARBA" id="ARBA00023136"/>
    </source>
</evidence>
<dbReference type="Pfam" id="PF00169">
    <property type="entry name" value="PH"/>
    <property type="match status" value="1"/>
</dbReference>
<name>A0A1D1V9K6_RAMVA</name>
<keyword evidence="7" id="KW-1185">Reference proteome</keyword>
<dbReference type="GO" id="GO:0010314">
    <property type="term" value="F:phosphatidylinositol-5-phosphate binding"/>
    <property type="evidence" value="ECO:0007669"/>
    <property type="project" value="TreeGrafter"/>
</dbReference>
<accession>A0A1D1V9K6</accession>
<comment type="caution">
    <text evidence="6">The sequence shown here is derived from an EMBL/GenBank/DDBJ whole genome shotgun (WGS) entry which is preliminary data.</text>
</comment>
<keyword evidence="2" id="KW-0472">Membrane</keyword>
<comment type="subcellular location">
    <subcellularLocation>
        <location evidence="3">Endomembrane system</location>
        <topology evidence="3">Peripheral membrane protein</topology>
        <orientation evidence="3">Cytoplasmic side</orientation>
    </subcellularLocation>
</comment>